<gene>
    <name evidence="2" type="ORF">SAMN05216464_12174</name>
</gene>
<sequence length="234" mass="26970">MKPKYLIWIAALFFAGTASAQNNLKGTVYEYGKSTRLPDVFIKDMNNNRQITITDKNGNFSIATVTGHTLIFNSPGYVSDTLYVTDLRPKRIDLKTQTISLKEVNISAKKEVFDPHKEYPEIYTRSKVYPFSPSTWFGKSGRDARRLKRYFKREEEQREVDQVYTDTYVMSLIPLRGRELINFMSLYRPTYALLKDNNGESVAMFVKESYQKYQALPPEKRALPTLTGGADTLQ</sequence>
<dbReference type="AlphaFoldDB" id="A0A1G7MFR7"/>
<dbReference type="EMBL" id="FNAI01000021">
    <property type="protein sequence ID" value="SDF60678.1"/>
    <property type="molecule type" value="Genomic_DNA"/>
</dbReference>
<feature type="signal peptide" evidence="1">
    <location>
        <begin position="1"/>
        <end position="20"/>
    </location>
</feature>
<reference evidence="2 3" key="1">
    <citation type="submission" date="2016-10" db="EMBL/GenBank/DDBJ databases">
        <authorList>
            <person name="de Groot N.N."/>
        </authorList>
    </citation>
    <scope>NUCLEOTIDE SEQUENCE [LARGE SCALE GENOMIC DNA]</scope>
    <source>
        <strain evidence="2 3">47C3B</strain>
    </source>
</reference>
<evidence type="ECO:0000313" key="2">
    <source>
        <dbReference type="EMBL" id="SDF60678.1"/>
    </source>
</evidence>
<dbReference type="RefSeq" id="WP_091156551.1">
    <property type="nucleotide sequence ID" value="NZ_FNAI01000021.1"/>
</dbReference>
<proteinExistence type="predicted"/>
<evidence type="ECO:0000256" key="1">
    <source>
        <dbReference type="SAM" id="SignalP"/>
    </source>
</evidence>
<dbReference type="STRING" id="1391627.SAMN05216464_12174"/>
<keyword evidence="3" id="KW-1185">Reference proteome</keyword>
<name>A0A1G7MFR7_9SPHI</name>
<keyword evidence="1" id="KW-0732">Signal</keyword>
<dbReference type="InterPro" id="IPR008969">
    <property type="entry name" value="CarboxyPept-like_regulatory"/>
</dbReference>
<protein>
    <submittedName>
        <fullName evidence="2">CarboxypepD_reg-like domain-containing protein</fullName>
    </submittedName>
</protein>
<evidence type="ECO:0000313" key="3">
    <source>
        <dbReference type="Proteomes" id="UP000199072"/>
    </source>
</evidence>
<dbReference type="SUPFAM" id="SSF49464">
    <property type="entry name" value="Carboxypeptidase regulatory domain-like"/>
    <property type="match status" value="1"/>
</dbReference>
<accession>A0A1G7MFR7</accession>
<dbReference type="Proteomes" id="UP000199072">
    <property type="component" value="Unassembled WGS sequence"/>
</dbReference>
<feature type="chain" id="PRO_5011449451" evidence="1">
    <location>
        <begin position="21"/>
        <end position="234"/>
    </location>
</feature>
<dbReference type="OrthoDB" id="1118857at2"/>
<organism evidence="2 3">
    <name type="scientific">Mucilaginibacter pineti</name>
    <dbReference type="NCBI Taxonomy" id="1391627"/>
    <lineage>
        <taxon>Bacteria</taxon>
        <taxon>Pseudomonadati</taxon>
        <taxon>Bacteroidota</taxon>
        <taxon>Sphingobacteriia</taxon>
        <taxon>Sphingobacteriales</taxon>
        <taxon>Sphingobacteriaceae</taxon>
        <taxon>Mucilaginibacter</taxon>
    </lineage>
</organism>